<name>A8IF23_AZOC5</name>
<dbReference type="HOGENOM" id="CLU_000445_11_4_5"/>
<evidence type="ECO:0000313" key="5">
    <source>
        <dbReference type="Proteomes" id="UP000000270"/>
    </source>
</evidence>
<dbReference type="KEGG" id="azc:AZC_3566"/>
<accession>A8IF23</accession>
<dbReference type="PANTHER" id="PTHR45138:SF9">
    <property type="entry name" value="DIGUANYLATE CYCLASE DGCM-RELATED"/>
    <property type="match status" value="1"/>
</dbReference>
<proteinExistence type="predicted"/>
<dbReference type="RefSeq" id="WP_012172089.1">
    <property type="nucleotide sequence ID" value="NC_009937.1"/>
</dbReference>
<dbReference type="InterPro" id="IPR029787">
    <property type="entry name" value="Nucleotide_cyclase"/>
</dbReference>
<dbReference type="InterPro" id="IPR043128">
    <property type="entry name" value="Rev_trsase/Diguanyl_cyclase"/>
</dbReference>
<dbReference type="PROSITE" id="PS50887">
    <property type="entry name" value="GGDEF"/>
    <property type="match status" value="1"/>
</dbReference>
<dbReference type="InterPro" id="IPR050469">
    <property type="entry name" value="Diguanylate_Cyclase"/>
</dbReference>
<evidence type="ECO:0000313" key="4">
    <source>
        <dbReference type="EMBL" id="BAF89564.1"/>
    </source>
</evidence>
<dbReference type="FunFam" id="3.30.70.270:FF:000001">
    <property type="entry name" value="Diguanylate cyclase domain protein"/>
    <property type="match status" value="1"/>
</dbReference>
<dbReference type="SMART" id="SM00091">
    <property type="entry name" value="PAS"/>
    <property type="match status" value="2"/>
</dbReference>
<reference evidence="5" key="2">
    <citation type="submission" date="2007-04" db="EMBL/GenBank/DDBJ databases">
        <title>Complete genome sequence of the nitrogen-fixing bacterium Azorhizobium caulinodans ORS571.</title>
        <authorList>
            <person name="Lee K.B."/>
            <person name="Backer P.D."/>
            <person name="Aono T."/>
            <person name="Liu C.T."/>
            <person name="Suzuki S."/>
            <person name="Suzuki T."/>
            <person name="Kaneko T."/>
            <person name="Yamada M."/>
            <person name="Tabata S."/>
            <person name="Kupfer D.M."/>
            <person name="Najar F.Z."/>
            <person name="Wiley G.B."/>
            <person name="Roe B."/>
            <person name="Binnewies T."/>
            <person name="Ussery D."/>
            <person name="Vereecke D."/>
            <person name="Gevers D."/>
            <person name="Holsters M."/>
            <person name="Oyaizu H."/>
        </authorList>
    </citation>
    <scope>NUCLEOTIDE SEQUENCE [LARGE SCALE GENOMIC DNA]</scope>
    <source>
        <strain evidence="5">ATCC 43989 / DSM 5975 / JCM 20966 / LMG 6465 / NBRC 14845 / NCIMB 13405 / ORS 571</strain>
    </source>
</reference>
<dbReference type="InterPro" id="IPR000160">
    <property type="entry name" value="GGDEF_dom"/>
</dbReference>
<evidence type="ECO:0000256" key="1">
    <source>
        <dbReference type="ARBA" id="ARBA00012528"/>
    </source>
</evidence>
<dbReference type="NCBIfam" id="TIGR00254">
    <property type="entry name" value="GGDEF"/>
    <property type="match status" value="1"/>
</dbReference>
<dbReference type="EMBL" id="AP009384">
    <property type="protein sequence ID" value="BAF89564.1"/>
    <property type="molecule type" value="Genomic_DNA"/>
</dbReference>
<reference evidence="4 5" key="3">
    <citation type="journal article" date="2008" name="BMC Genomics">
        <title>The genome of the versatile nitrogen fixer Azorhizobium caulinodans ORS571.</title>
        <authorList>
            <person name="Lee KB."/>
            <person name="Backer P.D."/>
            <person name="Aono T."/>
            <person name="Liu CT."/>
            <person name="Suzuki S."/>
            <person name="Suzuki T."/>
            <person name="Kaneko T."/>
            <person name="Yamada M."/>
            <person name="Tabata S."/>
            <person name="Kupfer D.M."/>
            <person name="Najar F.Z."/>
            <person name="Wiley G.B."/>
            <person name="Roe B."/>
            <person name="Binnewies T.T."/>
            <person name="Ussery D.W."/>
            <person name="D'Haeze W."/>
            <person name="Herder J.D."/>
            <person name="Gevers D."/>
            <person name="Vereecke D."/>
            <person name="Holsters M."/>
            <person name="Oyaizu H."/>
        </authorList>
    </citation>
    <scope>NUCLEOTIDE SEQUENCE [LARGE SCALE GENOMIC DNA]</scope>
    <source>
        <strain evidence="5">ATCC 43989 / DSM 5975 / JCM 20966 / LMG 6465 / NBRC 14845 / NCIMB 13405 / ORS 571</strain>
    </source>
</reference>
<dbReference type="Proteomes" id="UP000000270">
    <property type="component" value="Chromosome"/>
</dbReference>
<dbReference type="InterPro" id="IPR000014">
    <property type="entry name" value="PAS"/>
</dbReference>
<dbReference type="Gene3D" id="3.30.450.20">
    <property type="entry name" value="PAS domain"/>
    <property type="match status" value="1"/>
</dbReference>
<evidence type="ECO:0000256" key="2">
    <source>
        <dbReference type="ARBA" id="ARBA00034247"/>
    </source>
</evidence>
<reference evidence="4 5" key="4">
    <citation type="journal article" date="2009" name="Appl. Environ. Microbiol.">
        <title>Comparative genome-wide transcriptional profiling of Azorhizobium caulinodans ORS571 grown under free-living and symbiotic conditions.</title>
        <authorList>
            <person name="Tsukada S."/>
            <person name="Aono T."/>
            <person name="Akiba N."/>
            <person name="Lee KB."/>
            <person name="Liu CT."/>
            <person name="Toyazaki H."/>
            <person name="Oyaizu H."/>
        </authorList>
    </citation>
    <scope>NUCLEOTIDE SEQUENCE [LARGE SCALE GENOMIC DNA]</scope>
    <source>
        <strain evidence="5">ATCC 43989 / DSM 5975 / JCM 20966 / LMG 6465 / NBRC 14845 / NCIMB 13405 / ORS 571</strain>
    </source>
</reference>
<protein>
    <recommendedName>
        <fullName evidence="1">diguanylate cyclase</fullName>
        <ecNumber evidence="1">2.7.7.65</ecNumber>
    </recommendedName>
</protein>
<dbReference type="Gene3D" id="3.30.70.270">
    <property type="match status" value="1"/>
</dbReference>
<evidence type="ECO:0000259" key="3">
    <source>
        <dbReference type="PROSITE" id="PS50887"/>
    </source>
</evidence>
<reference evidence="4 5" key="5">
    <citation type="journal article" date="2010" name="Appl. Environ. Microbiol.">
        <title>phrR-like gene praR of Azorhizobium caulinodans ORS571 is essential for symbiosis with Sesbania rostrata and is involved in expression of reb genes.</title>
        <authorList>
            <person name="Akiba N."/>
            <person name="Aono T."/>
            <person name="Toyazaki H."/>
            <person name="Sato S."/>
            <person name="Oyaizu H."/>
        </authorList>
    </citation>
    <scope>NUCLEOTIDE SEQUENCE [LARGE SCALE GENOMIC DNA]</scope>
    <source>
        <strain evidence="5">ATCC 43989 / DSM 5975 / JCM 20966 / LMG 6465 / NBRC 14845 / NCIMB 13405 / ORS 571</strain>
    </source>
</reference>
<dbReference type="InterPro" id="IPR035965">
    <property type="entry name" value="PAS-like_dom_sf"/>
</dbReference>
<dbReference type="STRING" id="438753.AZC_3566"/>
<dbReference type="SUPFAM" id="SSF55785">
    <property type="entry name" value="PYP-like sensor domain (PAS domain)"/>
    <property type="match status" value="1"/>
</dbReference>
<reference evidence="4 5" key="6">
    <citation type="journal article" date="2011" name="Appl. Environ. Microbiol.">
        <title>Involvement of the azorhizobial chromosome partition gene (parA) in the onset of bacteroid differentiation during Sesbania rostrata stem nodule development.</title>
        <authorList>
            <person name="Liu CT."/>
            <person name="Lee KB."/>
            <person name="Wang YS."/>
            <person name="Peng MH."/>
            <person name="Lee KT."/>
            <person name="Suzuki S."/>
            <person name="Suzuki T."/>
            <person name="Oyaizu H."/>
        </authorList>
    </citation>
    <scope>NUCLEOTIDE SEQUENCE [LARGE SCALE GENOMIC DNA]</scope>
    <source>
        <strain evidence="5">ATCC 43989 / DSM 5975 / JCM 20966 / LMG 6465 / NBRC 14845 / NCIMB 13405 / ORS 571</strain>
    </source>
</reference>
<dbReference type="SMART" id="SM00267">
    <property type="entry name" value="GGDEF"/>
    <property type="match status" value="1"/>
</dbReference>
<reference evidence="4 5" key="1">
    <citation type="journal article" date="2007" name="Appl. Environ. Microbiol.">
        <title>Rhizobial factors required for stem nodule maturation and maintenance in Sesbania rostrata-Azorhizobium caulinodans ORS571 symbiosis.</title>
        <authorList>
            <person name="Suzuki S."/>
            <person name="Aono T."/>
            <person name="Lee KB."/>
            <person name="Suzuki T."/>
            <person name="Liu CT."/>
            <person name="Miwa H."/>
            <person name="Wakao S."/>
            <person name="Iki T."/>
            <person name="Oyaizu H."/>
        </authorList>
    </citation>
    <scope>NUCLEOTIDE SEQUENCE [LARGE SCALE GENOMIC DNA]</scope>
    <source>
        <strain evidence="5">ATCC 43989 / DSM 5975 / JCM 20966 / LMG 6465 / NBRC 14845 / NCIMB 13405 / ORS 571</strain>
    </source>
</reference>
<dbReference type="GO" id="GO:0052621">
    <property type="term" value="F:diguanylate cyclase activity"/>
    <property type="evidence" value="ECO:0007669"/>
    <property type="project" value="UniProtKB-EC"/>
</dbReference>
<dbReference type="AlphaFoldDB" id="A8IF23"/>
<dbReference type="CDD" id="cd01949">
    <property type="entry name" value="GGDEF"/>
    <property type="match status" value="1"/>
</dbReference>
<sequence>MSSAVNKQDLYSVIAELLDSIDVAICVFDREDHTLLWNATFLHFFPEHAGRVHPGESYRANLERFYLGRLPQEERDSIERYIDEGVDRHRQQTRPFTFTHRGRYLRVGSLPLPDGDRIRVWQEMGRDIGQVENPPGWTEFPIDLLEYLADGAMVLDKHDRIIATNREFRILYDVDPERSVIGCTLHDLVQESWVRAGAPERARQFNMLERMRFAGVPFEVELPGGRWRRVIAHRTARGIGYFTHSDITPLKQAVSDLSAIAATDSLTGLANRRHFDQVFDEEWRRRQRDGTLIGLLLIDVDHFKQVNDQYGHMVGDACLRRVAHVIRGALLRSGDVAARHGGEEFAVLLPDTGLSGAQAVARRIRAALAQEDWQATHPDLRAITTSIGICAGPPASGATVSDFVRCADAALYRAKNDGRDRVMESLLTPLEGGSVSL</sequence>
<comment type="catalytic activity">
    <reaction evidence="2">
        <text>2 GTP = 3',3'-c-di-GMP + 2 diphosphate</text>
        <dbReference type="Rhea" id="RHEA:24898"/>
        <dbReference type="ChEBI" id="CHEBI:33019"/>
        <dbReference type="ChEBI" id="CHEBI:37565"/>
        <dbReference type="ChEBI" id="CHEBI:58805"/>
        <dbReference type="EC" id="2.7.7.65"/>
    </reaction>
</comment>
<keyword evidence="5" id="KW-1185">Reference proteome</keyword>
<gene>
    <name evidence="4" type="ordered locus">AZC_3566</name>
</gene>
<dbReference type="EC" id="2.7.7.65" evidence="1"/>
<dbReference type="Pfam" id="PF00990">
    <property type="entry name" value="GGDEF"/>
    <property type="match status" value="1"/>
</dbReference>
<dbReference type="SUPFAM" id="SSF55073">
    <property type="entry name" value="Nucleotide cyclase"/>
    <property type="match status" value="1"/>
</dbReference>
<organism evidence="4 5">
    <name type="scientific">Azorhizobium caulinodans (strain ATCC 43989 / DSM 5975 / JCM 20966 / LMG 6465 / NBRC 14845 / NCIMB 13405 / ORS 571)</name>
    <dbReference type="NCBI Taxonomy" id="438753"/>
    <lineage>
        <taxon>Bacteria</taxon>
        <taxon>Pseudomonadati</taxon>
        <taxon>Pseudomonadota</taxon>
        <taxon>Alphaproteobacteria</taxon>
        <taxon>Hyphomicrobiales</taxon>
        <taxon>Xanthobacteraceae</taxon>
        <taxon>Azorhizobium</taxon>
    </lineage>
</organism>
<dbReference type="eggNOG" id="COG3706">
    <property type="taxonomic scope" value="Bacteria"/>
</dbReference>
<dbReference type="PANTHER" id="PTHR45138">
    <property type="entry name" value="REGULATORY COMPONENTS OF SENSORY TRANSDUCTION SYSTEM"/>
    <property type="match status" value="1"/>
</dbReference>
<feature type="domain" description="GGDEF" evidence="3">
    <location>
        <begin position="291"/>
        <end position="427"/>
    </location>
</feature>
<dbReference type="Pfam" id="PF12860">
    <property type="entry name" value="PAS_7"/>
    <property type="match status" value="2"/>
</dbReference>